<evidence type="ECO:0000313" key="3">
    <source>
        <dbReference type="Proteomes" id="UP001499895"/>
    </source>
</evidence>
<accession>A0ABP3JS76</accession>
<proteinExistence type="predicted"/>
<protein>
    <submittedName>
        <fullName evidence="2">Uncharacterized protein</fullName>
    </submittedName>
</protein>
<dbReference type="EMBL" id="BAAAHB010000019">
    <property type="protein sequence ID" value="GAA0460774.1"/>
    <property type="molecule type" value="Genomic_DNA"/>
</dbReference>
<organism evidence="2 3">
    <name type="scientific">Streptomyces stramineus</name>
    <dbReference type="NCBI Taxonomy" id="173861"/>
    <lineage>
        <taxon>Bacteria</taxon>
        <taxon>Bacillati</taxon>
        <taxon>Actinomycetota</taxon>
        <taxon>Actinomycetes</taxon>
        <taxon>Kitasatosporales</taxon>
        <taxon>Streptomycetaceae</taxon>
        <taxon>Streptomyces</taxon>
    </lineage>
</organism>
<evidence type="ECO:0000256" key="1">
    <source>
        <dbReference type="SAM" id="MobiDB-lite"/>
    </source>
</evidence>
<gene>
    <name evidence="2" type="ORF">GCM10009544_24180</name>
</gene>
<feature type="region of interest" description="Disordered" evidence="1">
    <location>
        <begin position="88"/>
        <end position="151"/>
    </location>
</feature>
<feature type="compositionally biased region" description="Pro residues" evidence="1">
    <location>
        <begin position="128"/>
        <end position="144"/>
    </location>
</feature>
<name>A0ABP3JS76_9ACTN</name>
<keyword evidence="3" id="KW-1185">Reference proteome</keyword>
<dbReference type="Proteomes" id="UP001499895">
    <property type="component" value="Unassembled WGS sequence"/>
</dbReference>
<dbReference type="RefSeq" id="WP_344089539.1">
    <property type="nucleotide sequence ID" value="NZ_BAAAHB010000019.1"/>
</dbReference>
<feature type="compositionally biased region" description="Low complexity" evidence="1">
    <location>
        <begin position="102"/>
        <end position="111"/>
    </location>
</feature>
<reference evidence="3" key="1">
    <citation type="journal article" date="2019" name="Int. J. Syst. Evol. Microbiol.">
        <title>The Global Catalogue of Microorganisms (GCM) 10K type strain sequencing project: providing services to taxonomists for standard genome sequencing and annotation.</title>
        <authorList>
            <consortium name="The Broad Institute Genomics Platform"/>
            <consortium name="The Broad Institute Genome Sequencing Center for Infectious Disease"/>
            <person name="Wu L."/>
            <person name="Ma J."/>
        </authorList>
    </citation>
    <scope>NUCLEOTIDE SEQUENCE [LARGE SCALE GENOMIC DNA]</scope>
    <source>
        <strain evidence="3">JCM 10649</strain>
    </source>
</reference>
<comment type="caution">
    <text evidence="2">The sequence shown here is derived from an EMBL/GenBank/DDBJ whole genome shotgun (WGS) entry which is preliminary data.</text>
</comment>
<evidence type="ECO:0000313" key="2">
    <source>
        <dbReference type="EMBL" id="GAA0460774.1"/>
    </source>
</evidence>
<sequence>MPAEVTLTLTPAEASSGVVRSVDLPWGSLSIRIPPIEDGALIRVATAEGEALIRVVVRAAPRRWAPKLVGLAAVAALVAGVVVLTDRGGHSSSADAPPPSASPSRSGPATPFDSSVPTGLPTRSAPTPHLPVPPLPSLPPPAPVSPYDSGTCLDGEAATRATTAVSVDPFRVVSCSSSKARYRVIRTFHGTSDLSRCQSVADTQYSYSSRSTRGGVTLWEVVYCLVGVGSHAG</sequence>